<dbReference type="SUPFAM" id="SSF49265">
    <property type="entry name" value="Fibronectin type III"/>
    <property type="match status" value="1"/>
</dbReference>
<accession>A0A915K0F4</accession>
<reference evidence="7" key="1">
    <citation type="submission" date="2022-11" db="UniProtKB">
        <authorList>
            <consortium name="WormBaseParasite"/>
        </authorList>
    </citation>
    <scope>IDENTIFICATION</scope>
</reference>
<keyword evidence="6" id="KW-1185">Reference proteome</keyword>
<evidence type="ECO:0000313" key="7">
    <source>
        <dbReference type="WBParaSite" id="nRc.2.0.1.t31358-RA"/>
    </source>
</evidence>
<proteinExistence type="predicted"/>
<feature type="chain" id="PRO_5037332527" evidence="3">
    <location>
        <begin position="27"/>
        <end position="367"/>
    </location>
</feature>
<dbReference type="PANTHER" id="PTHR44170">
    <property type="entry name" value="PROTEIN SIDEKICK"/>
    <property type="match status" value="1"/>
</dbReference>
<evidence type="ECO:0000256" key="3">
    <source>
        <dbReference type="SAM" id="SignalP"/>
    </source>
</evidence>
<dbReference type="Pfam" id="PF00041">
    <property type="entry name" value="fn3"/>
    <property type="match status" value="1"/>
</dbReference>
<dbReference type="InterPro" id="IPR003961">
    <property type="entry name" value="FN3_dom"/>
</dbReference>
<dbReference type="InterPro" id="IPR036116">
    <property type="entry name" value="FN3_sf"/>
</dbReference>
<feature type="signal peptide" evidence="3">
    <location>
        <begin position="1"/>
        <end position="26"/>
    </location>
</feature>
<dbReference type="Pfam" id="PF07686">
    <property type="entry name" value="V-set"/>
    <property type="match status" value="1"/>
</dbReference>
<dbReference type="PROSITE" id="PS50835">
    <property type="entry name" value="IG_LIKE"/>
    <property type="match status" value="1"/>
</dbReference>
<dbReference type="InterPro" id="IPR002602">
    <property type="entry name" value="DB"/>
</dbReference>
<keyword evidence="2" id="KW-1015">Disulfide bond</keyword>
<dbReference type="InterPro" id="IPR007110">
    <property type="entry name" value="Ig-like_dom"/>
</dbReference>
<dbReference type="SUPFAM" id="SSF48726">
    <property type="entry name" value="Immunoglobulin"/>
    <property type="match status" value="1"/>
</dbReference>
<name>A0A915K0F4_ROMCU</name>
<dbReference type="Pfam" id="PF01682">
    <property type="entry name" value="DB"/>
    <property type="match status" value="1"/>
</dbReference>
<dbReference type="InterPro" id="IPR013783">
    <property type="entry name" value="Ig-like_fold"/>
</dbReference>
<evidence type="ECO:0000313" key="6">
    <source>
        <dbReference type="Proteomes" id="UP000887565"/>
    </source>
</evidence>
<feature type="domain" description="Fibronectin type-III" evidence="5">
    <location>
        <begin position="156"/>
        <end position="254"/>
    </location>
</feature>
<dbReference type="PANTHER" id="PTHR44170:SF54">
    <property type="entry name" value="FI24025P1"/>
    <property type="match status" value="1"/>
</dbReference>
<evidence type="ECO:0000259" key="4">
    <source>
        <dbReference type="PROSITE" id="PS50835"/>
    </source>
</evidence>
<evidence type="ECO:0000259" key="5">
    <source>
        <dbReference type="PROSITE" id="PS50853"/>
    </source>
</evidence>
<protein>
    <submittedName>
        <fullName evidence="7">Uncharacterized protein</fullName>
    </submittedName>
</protein>
<feature type="domain" description="Ig-like" evidence="4">
    <location>
        <begin position="256"/>
        <end position="367"/>
    </location>
</feature>
<evidence type="ECO:0000256" key="1">
    <source>
        <dbReference type="ARBA" id="ARBA00022737"/>
    </source>
</evidence>
<organism evidence="6 7">
    <name type="scientific">Romanomermis culicivorax</name>
    <name type="common">Nematode worm</name>
    <dbReference type="NCBI Taxonomy" id="13658"/>
    <lineage>
        <taxon>Eukaryota</taxon>
        <taxon>Metazoa</taxon>
        <taxon>Ecdysozoa</taxon>
        <taxon>Nematoda</taxon>
        <taxon>Enoplea</taxon>
        <taxon>Dorylaimia</taxon>
        <taxon>Mermithida</taxon>
        <taxon>Mermithoidea</taxon>
        <taxon>Mermithidae</taxon>
        <taxon>Romanomermis</taxon>
    </lineage>
</organism>
<dbReference type="Proteomes" id="UP000887565">
    <property type="component" value="Unplaced"/>
</dbReference>
<dbReference type="Gene3D" id="2.60.40.10">
    <property type="entry name" value="Immunoglobulins"/>
    <property type="match status" value="2"/>
</dbReference>
<keyword evidence="3" id="KW-0732">Signal</keyword>
<dbReference type="AlphaFoldDB" id="A0A915K0F4"/>
<dbReference type="GO" id="GO:0098609">
    <property type="term" value="P:cell-cell adhesion"/>
    <property type="evidence" value="ECO:0007669"/>
    <property type="project" value="TreeGrafter"/>
</dbReference>
<keyword evidence="1" id="KW-0677">Repeat</keyword>
<dbReference type="InterPro" id="IPR013106">
    <property type="entry name" value="Ig_V-set"/>
</dbReference>
<evidence type="ECO:0000256" key="2">
    <source>
        <dbReference type="ARBA" id="ARBA00023157"/>
    </source>
</evidence>
<dbReference type="WBParaSite" id="nRc.2.0.1.t31358-RA">
    <property type="protein sequence ID" value="nRc.2.0.1.t31358-RA"/>
    <property type="gene ID" value="nRc.2.0.1.g31358"/>
</dbReference>
<dbReference type="SMART" id="SM00060">
    <property type="entry name" value="FN3"/>
    <property type="match status" value="1"/>
</dbReference>
<sequence length="367" mass="41354">MFMVTIFGRQWFFVLSIFSLIRLTMAISSSDKFSESYNCCLNNQVPEHCAKNLCRPPDDWSTYQDEAAYYLPVSCNRHLEQIGRCLSNGRNNSACCSRSEDMLYTLCLHLCSGDAFAVNLSQSKNLEYGYSSCLIRYSKETVMQCTADGYAYIPTPPVNLRAVDVGSDYALVQWDPPTRLPHLVTSYVLHYRIVHESGNNDTTWRRAASTPDARYHLKNLTPDTSYAFHVVAETATAGNKSSDSPAATFTTKGNLPAVTVYNGEVRGELNSSTTLLICHVEVQGQKERAMRVEWYVRAGVHDDRIVEPNFRIINSKRFEAEFFPLQDLKQSASSKTYAAILRIKDLAKSDYGIYKCEVTNDYGTARG</sequence>
<dbReference type="PROSITE" id="PS50853">
    <property type="entry name" value="FN3"/>
    <property type="match status" value="1"/>
</dbReference>
<dbReference type="InterPro" id="IPR036179">
    <property type="entry name" value="Ig-like_dom_sf"/>
</dbReference>
<dbReference type="CDD" id="cd00063">
    <property type="entry name" value="FN3"/>
    <property type="match status" value="1"/>
</dbReference>